<dbReference type="EMBL" id="CP036262">
    <property type="protein sequence ID" value="QDS95057.1"/>
    <property type="molecule type" value="Genomic_DNA"/>
</dbReference>
<proteinExistence type="predicted"/>
<accession>A0A517MJU8</accession>
<keyword evidence="2" id="KW-1185">Reference proteome</keyword>
<dbReference type="AlphaFoldDB" id="A0A517MJU8"/>
<sequence>MVLSDVSHGECSQRNRFKGPHMAIWNFSVSSLRWIAPALLLTMGLSLQAKAERIDAEAVAEVEFFKAMDAGEIDVKFIPNGAEKANLVVKNLTDKPLQIQLPEAFAGVPVNAQFGMGGMGGGMGGMGGGMGGMGGGMGGMGGMGGGMGQSMGGGMGGMGGGMGGMGGMGGGMGGMGGGMMRIPPERTMKVALTTVCLEHDKPEPHAKMAYKIVPLDLVTKDERVTAICSLLGRGQVAQNTAQAAAWHLTDNKSWQELAAKNRIESRYTGTVRFFSPIELRQAATVVNYVTAYVNDQSSVEPSQSPE</sequence>
<name>A0A517MJU8_9BACT</name>
<dbReference type="Proteomes" id="UP000320672">
    <property type="component" value="Chromosome"/>
</dbReference>
<evidence type="ECO:0000313" key="1">
    <source>
        <dbReference type="EMBL" id="QDS95057.1"/>
    </source>
</evidence>
<gene>
    <name evidence="1" type="ORF">FF011L_38410</name>
</gene>
<evidence type="ECO:0000313" key="2">
    <source>
        <dbReference type="Proteomes" id="UP000320672"/>
    </source>
</evidence>
<organism evidence="1 2">
    <name type="scientific">Roseimaritima multifibrata</name>
    <dbReference type="NCBI Taxonomy" id="1930274"/>
    <lineage>
        <taxon>Bacteria</taxon>
        <taxon>Pseudomonadati</taxon>
        <taxon>Planctomycetota</taxon>
        <taxon>Planctomycetia</taxon>
        <taxon>Pirellulales</taxon>
        <taxon>Pirellulaceae</taxon>
        <taxon>Roseimaritima</taxon>
    </lineage>
</organism>
<protein>
    <submittedName>
        <fullName evidence="1">Uncharacterized protein</fullName>
    </submittedName>
</protein>
<reference evidence="1 2" key="1">
    <citation type="submission" date="2019-02" db="EMBL/GenBank/DDBJ databases">
        <title>Deep-cultivation of Planctomycetes and their phenomic and genomic characterization uncovers novel biology.</title>
        <authorList>
            <person name="Wiegand S."/>
            <person name="Jogler M."/>
            <person name="Boedeker C."/>
            <person name="Pinto D."/>
            <person name="Vollmers J."/>
            <person name="Rivas-Marin E."/>
            <person name="Kohn T."/>
            <person name="Peeters S.H."/>
            <person name="Heuer A."/>
            <person name="Rast P."/>
            <person name="Oberbeckmann S."/>
            <person name="Bunk B."/>
            <person name="Jeske O."/>
            <person name="Meyerdierks A."/>
            <person name="Storesund J.E."/>
            <person name="Kallscheuer N."/>
            <person name="Luecker S."/>
            <person name="Lage O.M."/>
            <person name="Pohl T."/>
            <person name="Merkel B.J."/>
            <person name="Hornburger P."/>
            <person name="Mueller R.-W."/>
            <person name="Bruemmer F."/>
            <person name="Labrenz M."/>
            <person name="Spormann A.M."/>
            <person name="Op den Camp H."/>
            <person name="Overmann J."/>
            <person name="Amann R."/>
            <person name="Jetten M.S.M."/>
            <person name="Mascher T."/>
            <person name="Medema M.H."/>
            <person name="Devos D.P."/>
            <person name="Kaster A.-K."/>
            <person name="Ovreas L."/>
            <person name="Rohde M."/>
            <person name="Galperin M.Y."/>
            <person name="Jogler C."/>
        </authorList>
    </citation>
    <scope>NUCLEOTIDE SEQUENCE [LARGE SCALE GENOMIC DNA]</scope>
    <source>
        <strain evidence="1 2">FF011L</strain>
    </source>
</reference>
<dbReference type="KEGG" id="rml:FF011L_38410"/>